<dbReference type="Pfam" id="PF01546">
    <property type="entry name" value="Peptidase_M20"/>
    <property type="match status" value="1"/>
</dbReference>
<evidence type="ECO:0000256" key="4">
    <source>
        <dbReference type="ARBA" id="ARBA00022723"/>
    </source>
</evidence>
<dbReference type="Proteomes" id="UP001595945">
    <property type="component" value="Unassembled WGS sequence"/>
</dbReference>
<comment type="similarity">
    <text evidence="3">Belongs to the peptidase M20A family.</text>
</comment>
<evidence type="ECO:0000313" key="11">
    <source>
        <dbReference type="Proteomes" id="UP001595945"/>
    </source>
</evidence>
<dbReference type="InterPro" id="IPR010182">
    <property type="entry name" value="ArgE/DapE"/>
</dbReference>
<gene>
    <name evidence="10" type="ORF">ACFO9K_17240</name>
</gene>
<evidence type="ECO:0000256" key="3">
    <source>
        <dbReference type="ARBA" id="ARBA00006247"/>
    </source>
</evidence>
<protein>
    <submittedName>
        <fullName evidence="10">M20 family metallopeptidase</fullName>
    </submittedName>
</protein>
<evidence type="ECO:0000256" key="1">
    <source>
        <dbReference type="ARBA" id="ARBA00001941"/>
    </source>
</evidence>
<dbReference type="Gene3D" id="3.30.70.360">
    <property type="match status" value="1"/>
</dbReference>
<dbReference type="AlphaFoldDB" id="A0ABD5Q5M6"/>
<dbReference type="EMBL" id="JBHSHT010000002">
    <property type="protein sequence ID" value="MFC4826005.1"/>
    <property type="molecule type" value="Genomic_DNA"/>
</dbReference>
<dbReference type="Gene3D" id="3.40.630.10">
    <property type="entry name" value="Zn peptidases"/>
    <property type="match status" value="2"/>
</dbReference>
<dbReference type="RefSeq" id="WP_254268372.1">
    <property type="nucleotide sequence ID" value="NZ_CP100400.1"/>
</dbReference>
<evidence type="ECO:0000313" key="10">
    <source>
        <dbReference type="EMBL" id="MFC4826005.1"/>
    </source>
</evidence>
<evidence type="ECO:0000259" key="9">
    <source>
        <dbReference type="Pfam" id="PF07687"/>
    </source>
</evidence>
<dbReference type="SUPFAM" id="SSF53187">
    <property type="entry name" value="Zn-dependent exopeptidases"/>
    <property type="match status" value="1"/>
</dbReference>
<sequence>MTTRPDEELADLAAELVRIPTENPPGDERPCAEFVVDWFAERGIDARLVEEPSADRAQAVAWVGDDPTDGDDSEGANPDEYGDDADGTTLVLNGHLDVVPAGDPERWDRDPFAGVVEDGTLHGRGSADMKTGLAVAMLALRDLAPEIEAGDLDGTVVFHGAMGEETGDPGTRTLVEAGYGGDCAVVLEPTDFRVGTSAKGVVTYRVGVAGSASHASHPDQGTNALDAARPVLAAIDDYDERLREREDPLVGRAYATVTEFEAGTDSNMAVLPDRAEFLLDRRILPDETIEAVEAEIADLLAETERRTGVETDLTPVEHYASAGIPTDHALAERFRRLSAETADAPREPWGLEAATDAREFVAAGTPAIIWGPGNLSQAHAADERIDLGDAALALEILKRAATESLSPK</sequence>
<comment type="caution">
    <text evidence="10">The sequence shown here is derived from an EMBL/GenBank/DDBJ whole genome shotgun (WGS) entry which is preliminary data.</text>
</comment>
<reference evidence="10 11" key="1">
    <citation type="journal article" date="2019" name="Int. J. Syst. Evol. Microbiol.">
        <title>The Global Catalogue of Microorganisms (GCM) 10K type strain sequencing project: providing services to taxonomists for standard genome sequencing and annotation.</title>
        <authorList>
            <consortium name="The Broad Institute Genomics Platform"/>
            <consortium name="The Broad Institute Genome Sequencing Center for Infectious Disease"/>
            <person name="Wu L."/>
            <person name="Ma J."/>
        </authorList>
    </citation>
    <scope>NUCLEOTIDE SEQUENCE [LARGE SCALE GENOMIC DNA]</scope>
    <source>
        <strain evidence="10 11">XZYJ18</strain>
    </source>
</reference>
<dbReference type="PANTHER" id="PTHR43808">
    <property type="entry name" value="ACETYLORNITHINE DEACETYLASE"/>
    <property type="match status" value="1"/>
</dbReference>
<dbReference type="GeneID" id="73043269"/>
<comment type="cofactor">
    <cofactor evidence="1">
        <name>Co(2+)</name>
        <dbReference type="ChEBI" id="CHEBI:48828"/>
    </cofactor>
</comment>
<evidence type="ECO:0000256" key="7">
    <source>
        <dbReference type="ARBA" id="ARBA00023285"/>
    </source>
</evidence>
<evidence type="ECO:0000256" key="6">
    <source>
        <dbReference type="ARBA" id="ARBA00022833"/>
    </source>
</evidence>
<dbReference type="SUPFAM" id="SSF55031">
    <property type="entry name" value="Bacterial exopeptidase dimerisation domain"/>
    <property type="match status" value="1"/>
</dbReference>
<evidence type="ECO:0000256" key="8">
    <source>
        <dbReference type="SAM" id="MobiDB-lite"/>
    </source>
</evidence>
<dbReference type="InterPro" id="IPR011650">
    <property type="entry name" value="Peptidase_M20_dimer"/>
</dbReference>
<evidence type="ECO:0000256" key="2">
    <source>
        <dbReference type="ARBA" id="ARBA00001947"/>
    </source>
</evidence>
<comment type="cofactor">
    <cofactor evidence="2">
        <name>Zn(2+)</name>
        <dbReference type="ChEBI" id="CHEBI:29105"/>
    </cofactor>
</comment>
<keyword evidence="11" id="KW-1185">Reference proteome</keyword>
<feature type="region of interest" description="Disordered" evidence="8">
    <location>
        <begin position="62"/>
        <end position="83"/>
    </location>
</feature>
<accession>A0ABD5Q5M6</accession>
<dbReference type="GO" id="GO:0016787">
    <property type="term" value="F:hydrolase activity"/>
    <property type="evidence" value="ECO:0007669"/>
    <property type="project" value="UniProtKB-KW"/>
</dbReference>
<feature type="domain" description="Peptidase M20 dimerisation" evidence="9">
    <location>
        <begin position="197"/>
        <end position="305"/>
    </location>
</feature>
<organism evidence="10 11">
    <name type="scientific">Halorussus aquaticus</name>
    <dbReference type="NCBI Taxonomy" id="2953748"/>
    <lineage>
        <taxon>Archaea</taxon>
        <taxon>Methanobacteriati</taxon>
        <taxon>Methanobacteriota</taxon>
        <taxon>Stenosarchaea group</taxon>
        <taxon>Halobacteria</taxon>
        <taxon>Halobacteriales</taxon>
        <taxon>Haladaptataceae</taxon>
        <taxon>Halorussus</taxon>
    </lineage>
</organism>
<dbReference type="InterPro" id="IPR036264">
    <property type="entry name" value="Bact_exopeptidase_dim_dom"/>
</dbReference>
<dbReference type="Pfam" id="PF07687">
    <property type="entry name" value="M20_dimer"/>
    <property type="match status" value="1"/>
</dbReference>
<dbReference type="InterPro" id="IPR050072">
    <property type="entry name" value="Peptidase_M20A"/>
</dbReference>
<dbReference type="NCBIfam" id="TIGR01910">
    <property type="entry name" value="DapE-ArgE"/>
    <property type="match status" value="1"/>
</dbReference>
<evidence type="ECO:0000256" key="5">
    <source>
        <dbReference type="ARBA" id="ARBA00022801"/>
    </source>
</evidence>
<name>A0ABD5Q5M6_9EURY</name>
<dbReference type="GO" id="GO:0046872">
    <property type="term" value="F:metal ion binding"/>
    <property type="evidence" value="ECO:0007669"/>
    <property type="project" value="UniProtKB-KW"/>
</dbReference>
<keyword evidence="7" id="KW-0170">Cobalt</keyword>
<dbReference type="InterPro" id="IPR002933">
    <property type="entry name" value="Peptidase_M20"/>
</dbReference>
<keyword evidence="4" id="KW-0479">Metal-binding</keyword>
<proteinExistence type="inferred from homology"/>
<keyword evidence="5" id="KW-0378">Hydrolase</keyword>
<dbReference type="CDD" id="cd08659">
    <property type="entry name" value="M20_ArgE_DapE-like"/>
    <property type="match status" value="1"/>
</dbReference>
<keyword evidence="6" id="KW-0862">Zinc</keyword>